<accession>A0ABR7R1Q6</accession>
<feature type="region of interest" description="Disordered" evidence="1">
    <location>
        <begin position="420"/>
        <end position="455"/>
    </location>
</feature>
<evidence type="ECO:0000256" key="1">
    <source>
        <dbReference type="SAM" id="MobiDB-lite"/>
    </source>
</evidence>
<feature type="transmembrane region" description="Helical" evidence="2">
    <location>
        <begin position="292"/>
        <end position="315"/>
    </location>
</feature>
<evidence type="ECO:0000259" key="3">
    <source>
        <dbReference type="Pfam" id="PF25607"/>
    </source>
</evidence>
<evidence type="ECO:0000313" key="5">
    <source>
        <dbReference type="Proteomes" id="UP000603940"/>
    </source>
</evidence>
<keyword evidence="5" id="KW-1185">Reference proteome</keyword>
<keyword evidence="2" id="KW-1133">Transmembrane helix</keyword>
<evidence type="ECO:0000313" key="4">
    <source>
        <dbReference type="EMBL" id="MBC9175676.1"/>
    </source>
</evidence>
<dbReference type="Pfam" id="PF25607">
    <property type="entry name" value="DUF7939"/>
    <property type="match status" value="1"/>
</dbReference>
<dbReference type="Proteomes" id="UP000603940">
    <property type="component" value="Unassembled WGS sequence"/>
</dbReference>
<organism evidence="4 5">
    <name type="scientific">Pseudoroseomonas ludipueritiae</name>
    <dbReference type="NCBI Taxonomy" id="198093"/>
    <lineage>
        <taxon>Bacteria</taxon>
        <taxon>Pseudomonadati</taxon>
        <taxon>Pseudomonadota</taxon>
        <taxon>Alphaproteobacteria</taxon>
        <taxon>Acetobacterales</taxon>
        <taxon>Acetobacteraceae</taxon>
        <taxon>Pseudoroseomonas</taxon>
    </lineage>
</organism>
<dbReference type="PANTHER" id="PTHR40940">
    <property type="entry name" value="PROTEIN BATD-RELATED"/>
    <property type="match status" value="1"/>
</dbReference>
<name>A0ABR7R1Q6_9PROT</name>
<dbReference type="PANTHER" id="PTHR40940:SF1">
    <property type="entry name" value="PROTEIN BATD"/>
    <property type="match status" value="1"/>
</dbReference>
<reference evidence="4 5" key="1">
    <citation type="journal article" date="2009" name="Int. J. Syst. Evol. Microbiol.">
        <title>Transfer of Teichococcus ludipueritiae and Muricoccus roseus to the genus Roseomonas, as Roseomonas ludipueritiae comb. nov. and Roseomonas rosea comb. nov., respectively, and emended description of the genus Roseomonas.</title>
        <authorList>
            <person name="Sanchez-Porro C."/>
            <person name="Gallego V."/>
            <person name="Busse H.J."/>
            <person name="Kampfer P."/>
            <person name="Ventosa A."/>
        </authorList>
    </citation>
    <scope>NUCLEOTIDE SEQUENCE [LARGE SCALE GENOMIC DNA]</scope>
    <source>
        <strain evidence="4 5">DSM 14915</strain>
    </source>
</reference>
<dbReference type="InterPro" id="IPR025738">
    <property type="entry name" value="BatD"/>
</dbReference>
<dbReference type="RefSeq" id="WP_187776845.1">
    <property type="nucleotide sequence ID" value="NZ_JACTUZ010000003.1"/>
</dbReference>
<sequence>MRALPPAFSRLVAPLPGPLLLAAAMLLPAPLRAQPALELRVVPDQPGPLWFGQHVGLTAILRTRVRFGGSPSFPDPAMTGHAVVLPNGSTTPGTEREGGVSYVLLQHRYDLFPLQTGSLVFPALKLVAPVIGDDGGSITAQAESQPLTFEVRLPPGVRDLHRLVTSPEASLTSEVQGDPARVPVGEALTRRITLRVSDTTSMVLPAVDWQAPSGMRAYPDPPRLEDSSERGVLRAQRIDSAAFVPQRPGRFVLPGSQLQWFNPDSGALTELAIAPLVIEAVAVPVAPHSRPWWRTAPAMLVLLALILGLLGWWAVRHGKLPRRLMPAETPEAAAFAALRRACHANAARPAMAALLRWAALILPPPHLPTLPELARLSRSPALAAEAARLSDLCFAAPAQAPGRAWNGAGLAAAAVKARRRLRRRSPGRREAALPSLNPAGSPTPPPRLILPGWHR</sequence>
<keyword evidence="2" id="KW-0472">Membrane</keyword>
<dbReference type="EMBL" id="JACTUZ010000003">
    <property type="protein sequence ID" value="MBC9175676.1"/>
    <property type="molecule type" value="Genomic_DNA"/>
</dbReference>
<dbReference type="InterPro" id="IPR057699">
    <property type="entry name" value="DUF7939"/>
</dbReference>
<feature type="domain" description="DUF7939" evidence="3">
    <location>
        <begin position="331"/>
        <end position="420"/>
    </location>
</feature>
<keyword evidence="2" id="KW-0812">Transmembrane</keyword>
<protein>
    <submittedName>
        <fullName evidence="4">BatD family protein</fullName>
    </submittedName>
</protein>
<gene>
    <name evidence="4" type="ORF">IBL25_01785</name>
</gene>
<evidence type="ECO:0000256" key="2">
    <source>
        <dbReference type="SAM" id="Phobius"/>
    </source>
</evidence>
<comment type="caution">
    <text evidence="4">The sequence shown here is derived from an EMBL/GenBank/DDBJ whole genome shotgun (WGS) entry which is preliminary data.</text>
</comment>
<proteinExistence type="predicted"/>